<evidence type="ECO:0000313" key="2">
    <source>
        <dbReference type="WBParaSite" id="ALUE_0000219101-mRNA-1"/>
    </source>
</evidence>
<reference evidence="2" key="1">
    <citation type="submission" date="2017-02" db="UniProtKB">
        <authorList>
            <consortium name="WormBaseParasite"/>
        </authorList>
    </citation>
    <scope>IDENTIFICATION</scope>
</reference>
<name>A0A0M3HKZ6_ASCLU</name>
<keyword evidence="1" id="KW-1185">Reference proteome</keyword>
<dbReference type="Proteomes" id="UP000036681">
    <property type="component" value="Unplaced"/>
</dbReference>
<evidence type="ECO:0000313" key="1">
    <source>
        <dbReference type="Proteomes" id="UP000036681"/>
    </source>
</evidence>
<proteinExistence type="predicted"/>
<dbReference type="WBParaSite" id="ALUE_0000219101-mRNA-1">
    <property type="protein sequence ID" value="ALUE_0000219101-mRNA-1"/>
    <property type="gene ID" value="ALUE_0000219101"/>
</dbReference>
<organism evidence="1 2">
    <name type="scientific">Ascaris lumbricoides</name>
    <name type="common">Giant roundworm</name>
    <dbReference type="NCBI Taxonomy" id="6252"/>
    <lineage>
        <taxon>Eukaryota</taxon>
        <taxon>Metazoa</taxon>
        <taxon>Ecdysozoa</taxon>
        <taxon>Nematoda</taxon>
        <taxon>Chromadorea</taxon>
        <taxon>Rhabditida</taxon>
        <taxon>Spirurina</taxon>
        <taxon>Ascaridomorpha</taxon>
        <taxon>Ascaridoidea</taxon>
        <taxon>Ascarididae</taxon>
        <taxon>Ascaris</taxon>
    </lineage>
</organism>
<dbReference type="AlphaFoldDB" id="A0A0M3HKZ6"/>
<protein>
    <submittedName>
        <fullName evidence="2">Ovule protein</fullName>
    </submittedName>
</protein>
<sequence length="116" mass="13446">VIKQDLTPITRSRRCHEVSAIYYQVRYRISHLHKLSQDHRHLLNLYVVLLHNVAMRPISNSLSRNAELIAGFFPLSFSLCSHNPCIIRIYYIGYFSEAVGVTLNQRTKLNLFEGTS</sequence>
<accession>A0A0M3HKZ6</accession>